<dbReference type="EMBL" id="GL378346">
    <property type="protein sequence ID" value="EFJ47114.1"/>
    <property type="molecule type" value="Genomic_DNA"/>
</dbReference>
<evidence type="ECO:0000313" key="17">
    <source>
        <dbReference type="Proteomes" id="UP000001058"/>
    </source>
</evidence>
<dbReference type="Pfam" id="PF05000">
    <property type="entry name" value="RNA_pol_Rpb1_4"/>
    <property type="match status" value="1"/>
</dbReference>
<dbReference type="Pfam" id="PF04998">
    <property type="entry name" value="RNA_pol_Rpb1_5"/>
    <property type="match status" value="1"/>
</dbReference>
<dbReference type="Pfam" id="PF04997">
    <property type="entry name" value="RNA_pol_Rpb1_1"/>
    <property type="match status" value="1"/>
</dbReference>
<dbReference type="InParanoid" id="D8TZ40"/>
<dbReference type="InterPro" id="IPR007066">
    <property type="entry name" value="RNA_pol_Rpb1_3"/>
</dbReference>
<dbReference type="InterPro" id="IPR035698">
    <property type="entry name" value="RNAP_III_Rpc1_C"/>
</dbReference>
<keyword evidence="6 14" id="KW-0548">Nucleotidyltransferase</keyword>
<dbReference type="FunCoup" id="D8TZ40">
    <property type="interactions" value="1676"/>
</dbReference>
<evidence type="ECO:0000256" key="3">
    <source>
        <dbReference type="ARBA" id="ARBA00011206"/>
    </source>
</evidence>
<organism evidence="17">
    <name type="scientific">Volvox carteri f. nagariensis</name>
    <dbReference type="NCBI Taxonomy" id="3068"/>
    <lineage>
        <taxon>Eukaryota</taxon>
        <taxon>Viridiplantae</taxon>
        <taxon>Chlorophyta</taxon>
        <taxon>core chlorophytes</taxon>
        <taxon>Chlorophyceae</taxon>
        <taxon>CS clade</taxon>
        <taxon>Chlamydomonadales</taxon>
        <taxon>Volvocaceae</taxon>
        <taxon>Volvox</taxon>
    </lineage>
</organism>
<dbReference type="GO" id="GO:0005634">
    <property type="term" value="C:nucleus"/>
    <property type="evidence" value="ECO:0007669"/>
    <property type="project" value="UniProtKB-SubCell"/>
</dbReference>
<dbReference type="FunFam" id="1.10.274.100:FF:000008">
    <property type="entry name" value="DNA-directed RNA polymerase subunit"/>
    <property type="match status" value="1"/>
</dbReference>
<dbReference type="Pfam" id="PF00623">
    <property type="entry name" value="RNA_pol_Rpb1_2"/>
    <property type="match status" value="1"/>
</dbReference>
<keyword evidence="7" id="KW-0479">Metal-binding</keyword>
<comment type="function">
    <text evidence="13">DNA-dependent RNA polymerase catalyzes the transcription of DNA into RNA using the four ribonucleoside triphosphates as substrates. Largest and catalytic core component of RNA polymerase III which synthesizes small RNAs, such as 5S rRNA and tRNAs. Forms the polymerase active center together with the second largest subunit. A single-stranded DNA template strand of the promoter is positioned within the central active site cleft of Pol III. A bridging helix emanates from RPC1 and crosses the cleft near the catalytic site and is thought to promote translocation of Pol III by acting as a ratchet that moves the RNA-DNA hybrid through the active site by switching from straight to bent conformations at each step of nucleotide addition.</text>
</comment>
<keyword evidence="5 14" id="KW-0808">Transferase</keyword>
<dbReference type="FunFam" id="1.10.132.30:FF:000001">
    <property type="entry name" value="DNA-directed RNA polymerase subunit"/>
    <property type="match status" value="1"/>
</dbReference>
<dbReference type="Gene3D" id="6.10.250.2940">
    <property type="match status" value="1"/>
</dbReference>
<evidence type="ECO:0000256" key="4">
    <source>
        <dbReference type="ARBA" id="ARBA00022478"/>
    </source>
</evidence>
<keyword evidence="8" id="KW-0862">Zinc</keyword>
<accession>D8TZ40</accession>
<dbReference type="FunFam" id="2.40.40.20:FF:000019">
    <property type="entry name" value="DNA-directed RNA polymerase II subunit RPB1"/>
    <property type="match status" value="1"/>
</dbReference>
<evidence type="ECO:0000256" key="12">
    <source>
        <dbReference type="ARBA" id="ARBA00048552"/>
    </source>
</evidence>
<evidence type="ECO:0000256" key="1">
    <source>
        <dbReference type="ARBA" id="ARBA00004123"/>
    </source>
</evidence>
<evidence type="ECO:0000256" key="13">
    <source>
        <dbReference type="ARBA" id="ARBA00058108"/>
    </source>
</evidence>
<dbReference type="FunFam" id="3.30.1490.180:FF:000002">
    <property type="entry name" value="DNA-directed RNA polymerase subunit"/>
    <property type="match status" value="1"/>
</dbReference>
<dbReference type="Pfam" id="PF04983">
    <property type="entry name" value="RNA_pol_Rpb1_3"/>
    <property type="match status" value="1"/>
</dbReference>
<evidence type="ECO:0000259" key="15">
    <source>
        <dbReference type="SMART" id="SM00663"/>
    </source>
</evidence>
<dbReference type="InterPro" id="IPR006592">
    <property type="entry name" value="RNA_pol_N"/>
</dbReference>
<dbReference type="Gene3D" id="3.30.1490.180">
    <property type="entry name" value="RNA polymerase ii"/>
    <property type="match status" value="1"/>
</dbReference>
<protein>
    <recommendedName>
        <fullName evidence="14">DNA-directed RNA polymerase subunit</fullName>
        <ecNumber evidence="14">2.7.7.6</ecNumber>
    </recommendedName>
</protein>
<dbReference type="Gene3D" id="6.20.50.80">
    <property type="match status" value="1"/>
</dbReference>
<dbReference type="InterPro" id="IPR000722">
    <property type="entry name" value="RNA_pol_asu"/>
</dbReference>
<dbReference type="InterPro" id="IPR038120">
    <property type="entry name" value="Rpb1_funnel_sf"/>
</dbReference>
<dbReference type="GO" id="GO:0003677">
    <property type="term" value="F:DNA binding"/>
    <property type="evidence" value="ECO:0007669"/>
    <property type="project" value="InterPro"/>
</dbReference>
<dbReference type="InterPro" id="IPR035697">
    <property type="entry name" value="RNAP_III_RPC1_N"/>
</dbReference>
<name>D8TZ40_VOLCA</name>
<dbReference type="InterPro" id="IPR015700">
    <property type="entry name" value="RPC1"/>
</dbReference>
<dbReference type="FunFam" id="1.10.150.390:FF:000004">
    <property type="entry name" value="DNA-directed RNA polymerase subunit"/>
    <property type="match status" value="1"/>
</dbReference>
<dbReference type="NCBIfam" id="NF006336">
    <property type="entry name" value="PRK08566.1"/>
    <property type="match status" value="1"/>
</dbReference>
<dbReference type="InterPro" id="IPR007080">
    <property type="entry name" value="RNA_pol_Rpb1_1"/>
</dbReference>
<evidence type="ECO:0000256" key="9">
    <source>
        <dbReference type="ARBA" id="ARBA00022842"/>
    </source>
</evidence>
<dbReference type="Gene3D" id="4.10.860.120">
    <property type="entry name" value="RNA polymerase II, clamp domain"/>
    <property type="match status" value="1"/>
</dbReference>
<dbReference type="SUPFAM" id="SSF64484">
    <property type="entry name" value="beta and beta-prime subunits of DNA dependent RNA-polymerase"/>
    <property type="match status" value="1"/>
</dbReference>
<comment type="subcellular location">
    <subcellularLocation>
        <location evidence="1">Nucleus</location>
    </subcellularLocation>
</comment>
<dbReference type="CDD" id="cd02736">
    <property type="entry name" value="RNAP_III_Rpc1_C"/>
    <property type="match status" value="1"/>
</dbReference>
<reference evidence="16 17" key="1">
    <citation type="journal article" date="2010" name="Science">
        <title>Genomic analysis of organismal complexity in the multicellular green alga Volvox carteri.</title>
        <authorList>
            <person name="Prochnik S.E."/>
            <person name="Umen J."/>
            <person name="Nedelcu A.M."/>
            <person name="Hallmann A."/>
            <person name="Miller S.M."/>
            <person name="Nishii I."/>
            <person name="Ferris P."/>
            <person name="Kuo A."/>
            <person name="Mitros T."/>
            <person name="Fritz-Laylin L.K."/>
            <person name="Hellsten U."/>
            <person name="Chapman J."/>
            <person name="Simakov O."/>
            <person name="Rensing S.A."/>
            <person name="Terry A."/>
            <person name="Pangilinan J."/>
            <person name="Kapitonov V."/>
            <person name="Jurka J."/>
            <person name="Salamov A."/>
            <person name="Shapiro H."/>
            <person name="Schmutz J."/>
            <person name="Grimwood J."/>
            <person name="Lindquist E."/>
            <person name="Lucas S."/>
            <person name="Grigoriev I.V."/>
            <person name="Schmitt R."/>
            <person name="Kirk D."/>
            <person name="Rokhsar D.S."/>
        </authorList>
    </citation>
    <scope>NUCLEOTIDE SEQUENCE [LARGE SCALE GENOMIC DNA]</scope>
    <source>
        <strain evidence="17">f. Nagariensis / Eve</strain>
    </source>
</reference>
<keyword evidence="10 14" id="KW-0804">Transcription</keyword>
<evidence type="ECO:0000256" key="5">
    <source>
        <dbReference type="ARBA" id="ARBA00022679"/>
    </source>
</evidence>
<dbReference type="EC" id="2.7.7.6" evidence="14"/>
<dbReference type="GO" id="GO:0006351">
    <property type="term" value="P:DNA-templated transcription"/>
    <property type="evidence" value="ECO:0007669"/>
    <property type="project" value="InterPro"/>
</dbReference>
<evidence type="ECO:0000313" key="16">
    <source>
        <dbReference type="EMBL" id="EFJ47114.1"/>
    </source>
</evidence>
<evidence type="ECO:0000256" key="6">
    <source>
        <dbReference type="ARBA" id="ARBA00022695"/>
    </source>
</evidence>
<evidence type="ECO:0000256" key="7">
    <source>
        <dbReference type="ARBA" id="ARBA00022723"/>
    </source>
</evidence>
<dbReference type="InterPro" id="IPR007081">
    <property type="entry name" value="RNA_pol_Rpb1_5"/>
</dbReference>
<comment type="similarity">
    <text evidence="2">Belongs to the RNA polymerase beta' chain family. RpoC1 subfamily.</text>
</comment>
<sequence>MPERVPHPNGVLDRRLGISNKNYVCETCGQRLADCAGHFGYIRLELPVFHIGYFKNTIQILQCICKTCSRVLLPEEERKIWLKRFRNPRVERVQRVFMFRKLNDRCKRQKNCPHCGEYNATVKKATGVLKIIHERYAKNESLADAIKYNDQLKPHLHRMADDLHPLRVRALFENIPDEDLDLLDIQGRPEDLVTTHLAVPPVAIRPSVEMDGSSNEDDITMKLMQIIDVNNVLRQGLEKGLPINNLMENWDFLQVQCAMLINSDLPGLPAQMQMPGRPLRGFVQRLKGKQGRFRGNLSGKRVDFSGRTVISPDPNLQIFQVCVPQHMAVVLTYPERVTRHNIDKLRQRVLNGISTWPGANFVVTPDGDKQFLKFGDRRKIAAELKVGHIVERHLEDGDVVLFNRQPSLHRISIMAFRAKVRTWRTLRFNECACSPFNADFDGDEMNLHLPQTEEARAEAFNLMGSVNNLATPKNGDIMIAATQDFLTCAFLLTSKDRFYTRSEFCGLLATMADGLEHIDLPTPALLKPLELWTGKQLFSCLVRPAAAVRVFVNLEMAEKIYSKKGEHMCPNDGWVCFRNSELISGRLGKVVLGASKSGLFGTLNCDYSPYAAASAMSRLAKMAARHMGNRGFSIGIDDVTPAPVLERAKADTVEKGYTDCRDFIAAFKKGELQLQPGCNAEQSLEANMTGVLNNIREVAGKVCMDTLDYHNSPLIMSQCGSKGSPINIAQMVACVGQQSVGGKRCFNGFRERTLPHYPRGDKTPAGKGFVANSFYSGLSATEFWFHTMGGREGLVDTAVKTAETGYMSRRLMKALEDLYAHYDSTVRNASGGIVQLLYGEDGMDPVAMEGKEGKPLDFARLMAKVRATTRRVPLSAGGAHEAAAAPAAASSMDLGTPWCSDAFRKGLRDFLASQLAGYRNARKRLGLAEDERGADDAAEYAAGQDGLTPSQLEAFVGLCLTKYATKRIDPGSTVGAVGAQSIGEPGTQMTLKTFHFAGVASMNVTLGVPRIKEIINAAKNISTPIMKVALAVDGDVKAARLVKGRLEKTTLGQVARHIKIVLKPGRGGGDAMTMPGSGGAYGGGPRLHGEAVISIRLDMASIDALQLDIDGHTVKYSILAHPKLKLKEQHVRAVAQDKVLVYPQDASRQGLLFCLEGLLGKLPGVIVMGIPTVERAVITKDKGDKYSLLVEGTNVQAVMGTLGVLGTQTTTNHVAEIEKFMGIEAARSAIMSEIKYTMGSHGMSIDDRHIMLLADCMSYKGEVLGITRFGIAKMKDSVLHTASFEKTADHLFDAAIHGRMDDVVGVSESIIMGIPMPTGTGLFKIRHNVTGQVGKLFERPLPLLAYGGDGGGAAAVAAAAPVALG</sequence>
<gene>
    <name evidence="16" type="ORF">VOLCADRAFT_81566</name>
</gene>
<dbReference type="Gene3D" id="1.10.274.100">
    <property type="entry name" value="RNA polymerase Rpb1, domain 3"/>
    <property type="match status" value="1"/>
</dbReference>
<dbReference type="Proteomes" id="UP000001058">
    <property type="component" value="Unassembled WGS sequence"/>
</dbReference>
<evidence type="ECO:0000256" key="8">
    <source>
        <dbReference type="ARBA" id="ARBA00022833"/>
    </source>
</evidence>
<dbReference type="RefSeq" id="XP_002951663.1">
    <property type="nucleotide sequence ID" value="XM_002951617.1"/>
</dbReference>
<evidence type="ECO:0000256" key="11">
    <source>
        <dbReference type="ARBA" id="ARBA00023242"/>
    </source>
</evidence>
<dbReference type="SMART" id="SM00663">
    <property type="entry name" value="RPOLA_N"/>
    <property type="match status" value="1"/>
</dbReference>
<dbReference type="Gene3D" id="2.40.40.20">
    <property type="match status" value="1"/>
</dbReference>
<dbReference type="PANTHER" id="PTHR48446:SF1">
    <property type="entry name" value="DNA-DIRECTED RNA POLYMERASE SUBUNIT BETA' N-TERMINAL SECTION"/>
    <property type="match status" value="1"/>
</dbReference>
<dbReference type="GO" id="GO:0003899">
    <property type="term" value="F:DNA-directed RNA polymerase activity"/>
    <property type="evidence" value="ECO:0007669"/>
    <property type="project" value="UniProtKB-EC"/>
</dbReference>
<keyword evidence="17" id="KW-1185">Reference proteome</keyword>
<comment type="catalytic activity">
    <reaction evidence="12 14">
        <text>RNA(n) + a ribonucleoside 5'-triphosphate = RNA(n+1) + diphosphate</text>
        <dbReference type="Rhea" id="RHEA:21248"/>
        <dbReference type="Rhea" id="RHEA-COMP:14527"/>
        <dbReference type="Rhea" id="RHEA-COMP:17342"/>
        <dbReference type="ChEBI" id="CHEBI:33019"/>
        <dbReference type="ChEBI" id="CHEBI:61557"/>
        <dbReference type="ChEBI" id="CHEBI:140395"/>
        <dbReference type="EC" id="2.7.7.6"/>
    </reaction>
</comment>
<dbReference type="OrthoDB" id="270392at2759"/>
<evidence type="ECO:0000256" key="10">
    <source>
        <dbReference type="ARBA" id="ARBA00023163"/>
    </source>
</evidence>
<comment type="subunit">
    <text evidence="3">Component of the RNA polymerase III (Pol III) complex consisting of 17 subunits.</text>
</comment>
<evidence type="ECO:0000256" key="2">
    <source>
        <dbReference type="ARBA" id="ARBA00007207"/>
    </source>
</evidence>
<dbReference type="eggNOG" id="KOG0261">
    <property type="taxonomic scope" value="Eukaryota"/>
</dbReference>
<dbReference type="InterPro" id="IPR044893">
    <property type="entry name" value="RNA_pol_Rpb1_clamp_domain"/>
</dbReference>
<keyword evidence="9" id="KW-0460">Magnesium</keyword>
<keyword evidence="4 14" id="KW-0240">DNA-directed RNA polymerase</keyword>
<dbReference type="CDD" id="cd02583">
    <property type="entry name" value="RNAP_III_RPC1_N"/>
    <property type="match status" value="1"/>
</dbReference>
<dbReference type="GO" id="GO:0046872">
    <property type="term" value="F:metal ion binding"/>
    <property type="evidence" value="ECO:0007669"/>
    <property type="project" value="UniProtKB-KW"/>
</dbReference>
<keyword evidence="11" id="KW-0539">Nucleus</keyword>
<proteinExistence type="inferred from homology"/>
<dbReference type="STRING" id="3068.D8TZ40"/>
<feature type="domain" description="RNA polymerase N-terminal" evidence="15">
    <location>
        <begin position="190"/>
        <end position="493"/>
    </location>
</feature>
<dbReference type="Gene3D" id="1.10.150.390">
    <property type="match status" value="1"/>
</dbReference>
<evidence type="ECO:0000256" key="14">
    <source>
        <dbReference type="RuleBase" id="RU004279"/>
    </source>
</evidence>
<dbReference type="GeneID" id="9615842"/>
<dbReference type="GO" id="GO:0000428">
    <property type="term" value="C:DNA-directed RNA polymerase complex"/>
    <property type="evidence" value="ECO:0007669"/>
    <property type="project" value="UniProtKB-KW"/>
</dbReference>
<dbReference type="InterPro" id="IPR007083">
    <property type="entry name" value="RNA_pol_Rpb1_4"/>
</dbReference>
<dbReference type="KEGG" id="vcn:VOLCADRAFT_81566"/>
<dbReference type="Gene3D" id="1.10.132.30">
    <property type="match status" value="1"/>
</dbReference>
<dbReference type="PANTHER" id="PTHR48446">
    <property type="entry name" value="DNA-DIRECTED RNA POLYMERASE SUBUNIT BETA' N-TERMINAL SECTION"/>
    <property type="match status" value="1"/>
</dbReference>
<dbReference type="InterPro" id="IPR042102">
    <property type="entry name" value="RNA_pol_Rpb1_3_sf"/>
</dbReference>